<organism evidence="5 6">
    <name type="scientific">Mesorhabditis spiculigera</name>
    <dbReference type="NCBI Taxonomy" id="96644"/>
    <lineage>
        <taxon>Eukaryota</taxon>
        <taxon>Metazoa</taxon>
        <taxon>Ecdysozoa</taxon>
        <taxon>Nematoda</taxon>
        <taxon>Chromadorea</taxon>
        <taxon>Rhabditida</taxon>
        <taxon>Rhabditina</taxon>
        <taxon>Rhabditomorpha</taxon>
        <taxon>Rhabditoidea</taxon>
        <taxon>Rhabditidae</taxon>
        <taxon>Mesorhabditinae</taxon>
        <taxon>Mesorhabditis</taxon>
    </lineage>
</organism>
<dbReference type="AlphaFoldDB" id="A0AA36DFX5"/>
<evidence type="ECO:0000256" key="1">
    <source>
        <dbReference type="ARBA" id="ARBA00022443"/>
    </source>
</evidence>
<dbReference type="GO" id="GO:0090251">
    <property type="term" value="P:protein localization involved in establishment of planar polarity"/>
    <property type="evidence" value="ECO:0007669"/>
    <property type="project" value="TreeGrafter"/>
</dbReference>
<evidence type="ECO:0000259" key="4">
    <source>
        <dbReference type="PROSITE" id="PS50002"/>
    </source>
</evidence>
<feature type="domain" description="SH3" evidence="4">
    <location>
        <begin position="164"/>
        <end position="224"/>
    </location>
</feature>
<feature type="non-terminal residue" evidence="5">
    <location>
        <position position="475"/>
    </location>
</feature>
<keyword evidence="6" id="KW-1185">Reference proteome</keyword>
<name>A0AA36DFX5_9BILA</name>
<evidence type="ECO:0000256" key="3">
    <source>
        <dbReference type="SAM" id="MobiDB-lite"/>
    </source>
</evidence>
<sequence>MPPYGRILSLDDFHKRTAQFATQAKIDVLSGQADATVEQKVPEEYRLSPSPVINNNQNNNTNPDKMLAARRRASIMYDNESSTSEEMVENEVDTEPEAAVPQPTQPGAQVQRTTAQLQNRTLSQVMSEEDSDRSSADSGVVQGTPAPPATTTLATIASRSDTTVDHNRFIALADWTGDEEGDLAIKKGDLLKILELRADGWWKAVNTLGFVGNVPKTFLKHFDPTDVGPKVALLIEASIIEDNESTGHPEEISVGVAKVPLIYNQVNGTRLANRTYTEIMLRENVFNRNGPGIRTGSQIVFRVTDVPMDLVPYVDSLPDVLLLPPQFARLTFFYRRRLGEALLRDRERRDTSELLYDPFLASFPRAFDQSDLLEYCRRAFQPKHNQIAKKSESEQLNTFFSYFMETAFVLLDNPRLPPFSHWDMRAIMARHQLIEEHAQSVLENKGNVQFLLTHPSRPIDVFAYAVDPMGRHAID</sequence>
<reference evidence="5" key="1">
    <citation type="submission" date="2023-06" db="EMBL/GenBank/DDBJ databases">
        <authorList>
            <person name="Delattre M."/>
        </authorList>
    </citation>
    <scope>NUCLEOTIDE SEQUENCE</scope>
    <source>
        <strain evidence="5">AF72</strain>
    </source>
</reference>
<comment type="caution">
    <text evidence="5">The sequence shown here is derived from an EMBL/GenBank/DDBJ whole genome shotgun (WGS) entry which is preliminary data.</text>
</comment>
<dbReference type="PANTHER" id="PTHR15176">
    <property type="entry name" value="NEPHROCYSTIN"/>
    <property type="match status" value="1"/>
</dbReference>
<dbReference type="Proteomes" id="UP001177023">
    <property type="component" value="Unassembled WGS sequence"/>
</dbReference>
<feature type="compositionally biased region" description="Polar residues" evidence="3">
    <location>
        <begin position="105"/>
        <end position="126"/>
    </location>
</feature>
<dbReference type="PROSITE" id="PS50002">
    <property type="entry name" value="SH3"/>
    <property type="match status" value="1"/>
</dbReference>
<feature type="compositionally biased region" description="Acidic residues" evidence="3">
    <location>
        <begin position="86"/>
        <end position="96"/>
    </location>
</feature>
<feature type="region of interest" description="Disordered" evidence="3">
    <location>
        <begin position="78"/>
        <end position="150"/>
    </location>
</feature>
<evidence type="ECO:0000256" key="2">
    <source>
        <dbReference type="PROSITE-ProRule" id="PRU00192"/>
    </source>
</evidence>
<evidence type="ECO:0000313" key="5">
    <source>
        <dbReference type="EMBL" id="CAJ0586920.1"/>
    </source>
</evidence>
<gene>
    <name evidence="5" type="ORF">MSPICULIGERA_LOCUS24902</name>
</gene>
<dbReference type="Gene3D" id="2.30.30.40">
    <property type="entry name" value="SH3 Domains"/>
    <property type="match status" value="1"/>
</dbReference>
<dbReference type="InterPro" id="IPR036028">
    <property type="entry name" value="SH3-like_dom_sf"/>
</dbReference>
<protein>
    <recommendedName>
        <fullName evidence="4">SH3 domain-containing protein</fullName>
    </recommendedName>
</protein>
<proteinExistence type="predicted"/>
<dbReference type="SMART" id="SM00326">
    <property type="entry name" value="SH3"/>
    <property type="match status" value="1"/>
</dbReference>
<dbReference type="EMBL" id="CATQJA010002709">
    <property type="protein sequence ID" value="CAJ0586920.1"/>
    <property type="molecule type" value="Genomic_DNA"/>
</dbReference>
<dbReference type="PANTHER" id="PTHR15176:SF1">
    <property type="entry name" value="NEPHROCYSTIN-1"/>
    <property type="match status" value="1"/>
</dbReference>
<evidence type="ECO:0000313" key="6">
    <source>
        <dbReference type="Proteomes" id="UP001177023"/>
    </source>
</evidence>
<dbReference type="GO" id="GO:0005929">
    <property type="term" value="C:cilium"/>
    <property type="evidence" value="ECO:0007669"/>
    <property type="project" value="TreeGrafter"/>
</dbReference>
<dbReference type="SUPFAM" id="SSF50044">
    <property type="entry name" value="SH3-domain"/>
    <property type="match status" value="1"/>
</dbReference>
<dbReference type="InterPro" id="IPR001452">
    <property type="entry name" value="SH3_domain"/>
</dbReference>
<keyword evidence="1 2" id="KW-0728">SH3 domain</keyword>
<accession>A0AA36DFX5</accession>
<dbReference type="InterPro" id="IPR039687">
    <property type="entry name" value="NPHP1"/>
</dbReference>
<dbReference type="Pfam" id="PF00018">
    <property type="entry name" value="SH3_1"/>
    <property type="match status" value="1"/>
</dbReference>
<dbReference type="GO" id="GO:0005737">
    <property type="term" value="C:cytoplasm"/>
    <property type="evidence" value="ECO:0007669"/>
    <property type="project" value="TreeGrafter"/>
</dbReference>